<evidence type="ECO:0000256" key="1">
    <source>
        <dbReference type="SAM" id="MobiDB-lite"/>
    </source>
</evidence>
<feature type="region of interest" description="Disordered" evidence="1">
    <location>
        <begin position="1"/>
        <end position="32"/>
    </location>
</feature>
<name>A0A890CAU9_9VIRU</name>
<proteinExistence type="predicted"/>
<protein>
    <submittedName>
        <fullName evidence="2">Putative CP</fullName>
    </submittedName>
</protein>
<dbReference type="EMBL" id="MT159295">
    <property type="protein sequence ID" value="QRG29181.1"/>
    <property type="molecule type" value="Genomic_RNA"/>
</dbReference>
<accession>A0A890CAU9</accession>
<organism evidence="2">
    <name type="scientific">Alloteropsis cryptic virus 2</name>
    <dbReference type="NCBI Taxonomy" id="2809262"/>
    <lineage>
        <taxon>Viruses</taxon>
        <taxon>Riboviria</taxon>
        <taxon>Orthornavirae</taxon>
        <taxon>Pisuviricota</taxon>
        <taxon>Duplopiviricetes</taxon>
        <taxon>Durnavirales</taxon>
        <taxon>Partitiviridae</taxon>
    </lineage>
</organism>
<sequence>MATERTATGDPSTGSSPPPRRPDASTGQPSRARVGTIFQMRSELPAAPTDMALHLKTPAVDDKSAGNFNYTAALLERDQIGFWRDREDCAAKVTSIELKPIGYYHGIRSTLEASLCRLLKLKTELEKSTFEDRVTRTAQTLATGCCVMTYLKLRLITLSENFDAWESSTIRRPRVSDDLAIPAGFAFAIQQLGYVNVLDTPKEVIYAPRFPKEGHQFGLPTEPGYPPWNPNAYAEAVEYARALGMQFATVDLKKKEGTAWWLYRQSYEEGIFELHCPIPETNFTNSMTATHALWLDDKNADPSRTFVDLSPLGKDVFAIAMRNPHPGINITCFEAISGEAPEVVANV</sequence>
<reference evidence="2" key="1">
    <citation type="submission" date="2020-03" db="EMBL/GenBank/DDBJ databases">
        <authorList>
            <person name="Jo Y."/>
            <person name="Cho W.K."/>
        </authorList>
    </citation>
    <scope>NUCLEOTIDE SEQUENCE</scope>
    <source>
        <strain evidence="2">Won</strain>
    </source>
</reference>
<evidence type="ECO:0000313" key="2">
    <source>
        <dbReference type="EMBL" id="QRG29181.1"/>
    </source>
</evidence>